<evidence type="ECO:0000313" key="2">
    <source>
        <dbReference type="EMBL" id="OAA42709.1"/>
    </source>
</evidence>
<gene>
    <name evidence="2" type="ORF">NOR_04840</name>
</gene>
<protein>
    <submittedName>
        <fullName evidence="2">Uncharacterized protein</fullName>
    </submittedName>
</protein>
<dbReference type="Proteomes" id="UP000243498">
    <property type="component" value="Unassembled WGS sequence"/>
</dbReference>
<dbReference type="AlphaFoldDB" id="A0A167DQ93"/>
<keyword evidence="3" id="KW-1185">Reference proteome</keyword>
<evidence type="ECO:0000313" key="3">
    <source>
        <dbReference type="Proteomes" id="UP000243498"/>
    </source>
</evidence>
<organism evidence="2 3">
    <name type="scientific">Metarhizium rileyi (strain RCEF 4871)</name>
    <name type="common">Nomuraea rileyi</name>
    <dbReference type="NCBI Taxonomy" id="1649241"/>
    <lineage>
        <taxon>Eukaryota</taxon>
        <taxon>Fungi</taxon>
        <taxon>Dikarya</taxon>
        <taxon>Ascomycota</taxon>
        <taxon>Pezizomycotina</taxon>
        <taxon>Sordariomycetes</taxon>
        <taxon>Hypocreomycetidae</taxon>
        <taxon>Hypocreales</taxon>
        <taxon>Clavicipitaceae</taxon>
        <taxon>Metarhizium</taxon>
    </lineage>
</organism>
<dbReference type="EMBL" id="AZHC01000013">
    <property type="protein sequence ID" value="OAA42709.1"/>
    <property type="molecule type" value="Genomic_DNA"/>
</dbReference>
<comment type="caution">
    <text evidence="2">The sequence shown here is derived from an EMBL/GenBank/DDBJ whole genome shotgun (WGS) entry which is preliminary data.</text>
</comment>
<name>A0A167DQ93_METRR</name>
<feature type="region of interest" description="Disordered" evidence="1">
    <location>
        <begin position="101"/>
        <end position="125"/>
    </location>
</feature>
<accession>A0A167DQ93</accession>
<evidence type="ECO:0000256" key="1">
    <source>
        <dbReference type="SAM" id="MobiDB-lite"/>
    </source>
</evidence>
<reference evidence="2 3" key="1">
    <citation type="journal article" date="2016" name="Genome Biol. Evol.">
        <title>Divergent and convergent evolution of fungal pathogenicity.</title>
        <authorList>
            <person name="Shang Y."/>
            <person name="Xiao G."/>
            <person name="Zheng P."/>
            <person name="Cen K."/>
            <person name="Zhan S."/>
            <person name="Wang C."/>
        </authorList>
    </citation>
    <scope>NUCLEOTIDE SEQUENCE [LARGE SCALE GENOMIC DNA]</scope>
    <source>
        <strain evidence="2 3">RCEF 4871</strain>
    </source>
</reference>
<proteinExistence type="predicted"/>
<sequence length="125" mass="13666">MPLRPSVDDFFQFCSVEPSPQPSSPPLKRQCRLVLKRSSGQPSSSLEPDVLREVPGASVPTLSHRVSSYRQADAVSMYDRCRQALRLQLDLLAESDYVYKDVDSGDGAGTAAGSPARVRDRNAEA</sequence>